<proteinExistence type="predicted"/>
<feature type="non-terminal residue" evidence="1">
    <location>
        <position position="162"/>
    </location>
</feature>
<reference evidence="1" key="2">
    <citation type="submission" date="2021-08" db="EMBL/GenBank/DDBJ databases">
        <authorList>
            <person name="Gostincar C."/>
            <person name="Sun X."/>
            <person name="Song Z."/>
            <person name="Gunde-Cimerman N."/>
        </authorList>
    </citation>
    <scope>NUCLEOTIDE SEQUENCE</scope>
    <source>
        <strain evidence="1">EXF-8016</strain>
    </source>
</reference>
<gene>
    <name evidence="1" type="ORF">KCV03_g4599</name>
</gene>
<dbReference type="Gene3D" id="3.30.470.20">
    <property type="entry name" value="ATP-grasp fold, B domain"/>
    <property type="match status" value="1"/>
</dbReference>
<dbReference type="EMBL" id="JAHFYH010000028">
    <property type="protein sequence ID" value="KAH0222377.1"/>
    <property type="molecule type" value="Genomic_DNA"/>
</dbReference>
<name>A0A9P8GJZ5_AURME</name>
<accession>A0A9P8GJZ5</accession>
<protein>
    <submittedName>
        <fullName evidence="1">Uncharacterized protein</fullName>
    </submittedName>
</protein>
<dbReference type="AlphaFoldDB" id="A0A9P8GJZ5"/>
<organism evidence="1 2">
    <name type="scientific">Aureobasidium melanogenum</name>
    <name type="common">Aureobasidium pullulans var. melanogenum</name>
    <dbReference type="NCBI Taxonomy" id="46634"/>
    <lineage>
        <taxon>Eukaryota</taxon>
        <taxon>Fungi</taxon>
        <taxon>Dikarya</taxon>
        <taxon>Ascomycota</taxon>
        <taxon>Pezizomycotina</taxon>
        <taxon>Dothideomycetes</taxon>
        <taxon>Dothideomycetidae</taxon>
        <taxon>Dothideales</taxon>
        <taxon>Saccotheciaceae</taxon>
        <taxon>Aureobasidium</taxon>
    </lineage>
</organism>
<dbReference type="OrthoDB" id="434648at2759"/>
<dbReference type="SUPFAM" id="SSF56059">
    <property type="entry name" value="Glutathione synthetase ATP-binding domain-like"/>
    <property type="match status" value="1"/>
</dbReference>
<comment type="caution">
    <text evidence="1">The sequence shown here is derived from an EMBL/GenBank/DDBJ whole genome shotgun (WGS) entry which is preliminary data.</text>
</comment>
<evidence type="ECO:0000313" key="2">
    <source>
        <dbReference type="Proteomes" id="UP000767238"/>
    </source>
</evidence>
<dbReference type="Proteomes" id="UP000767238">
    <property type="component" value="Unassembled WGS sequence"/>
</dbReference>
<evidence type="ECO:0000313" key="1">
    <source>
        <dbReference type="EMBL" id="KAH0222377.1"/>
    </source>
</evidence>
<sequence>MAEKLGLETAPLQTVKTSIDKNLTQAKNSSNTSSMRIKNILDLETQLQASNTPLNLPVIIKPCFGWGFNGVFLVHNHKDLTKAIVSLEKTYPYIDIMVEFRVQGPEIDANFVLRYGKVLSSELVDGLPCTAELNMSANPRISKDFWRRLWFGHLPIPQTKPT</sequence>
<reference evidence="1" key="1">
    <citation type="journal article" date="2021" name="J Fungi (Basel)">
        <title>Virulence traits and population genomics of the black yeast Aureobasidium melanogenum.</title>
        <authorList>
            <person name="Cernosa A."/>
            <person name="Sun X."/>
            <person name="Gostincar C."/>
            <person name="Fang C."/>
            <person name="Gunde-Cimerman N."/>
            <person name="Song Z."/>
        </authorList>
    </citation>
    <scope>NUCLEOTIDE SEQUENCE</scope>
    <source>
        <strain evidence="1">EXF-8016</strain>
    </source>
</reference>